<dbReference type="EMBL" id="BSRI01000001">
    <property type="protein sequence ID" value="GLV53249.1"/>
    <property type="molecule type" value="Genomic_DNA"/>
</dbReference>
<name>A0ABQ6FJA2_9CHLR</name>
<protein>
    <submittedName>
        <fullName evidence="1">Uncharacterized protein</fullName>
    </submittedName>
</protein>
<accession>A0ABQ6FJA2</accession>
<gene>
    <name evidence="1" type="ORF">KDH_01040</name>
</gene>
<sequence>MQALVREEADENVPKGNASAAYFTIWRGSPATCFANFLPEVGRPEQWLRPDENCLWSQCESAPSNGELNCHEMAKGWV</sequence>
<reference evidence="1 2" key="1">
    <citation type="submission" date="2023-02" db="EMBL/GenBank/DDBJ databases">
        <title>Dictyobacter halimunensis sp. nov., a new member of the class Ktedonobacteria from forest soil in a geothermal area.</title>
        <authorList>
            <person name="Rachmania M.K."/>
            <person name="Ningsih F."/>
            <person name="Sakai Y."/>
            <person name="Yabe S."/>
            <person name="Yokota A."/>
            <person name="Sjamsuridzal W."/>
        </authorList>
    </citation>
    <scope>NUCLEOTIDE SEQUENCE [LARGE SCALE GENOMIC DNA]</scope>
    <source>
        <strain evidence="1 2">S3.2.2.5</strain>
    </source>
</reference>
<keyword evidence="2" id="KW-1185">Reference proteome</keyword>
<evidence type="ECO:0000313" key="2">
    <source>
        <dbReference type="Proteomes" id="UP001344906"/>
    </source>
</evidence>
<dbReference type="Proteomes" id="UP001344906">
    <property type="component" value="Unassembled WGS sequence"/>
</dbReference>
<comment type="caution">
    <text evidence="1">The sequence shown here is derived from an EMBL/GenBank/DDBJ whole genome shotgun (WGS) entry which is preliminary data.</text>
</comment>
<organism evidence="1 2">
    <name type="scientific">Dictyobacter halimunensis</name>
    <dbReference type="NCBI Taxonomy" id="3026934"/>
    <lineage>
        <taxon>Bacteria</taxon>
        <taxon>Bacillati</taxon>
        <taxon>Chloroflexota</taxon>
        <taxon>Ktedonobacteria</taxon>
        <taxon>Ktedonobacterales</taxon>
        <taxon>Dictyobacteraceae</taxon>
        <taxon>Dictyobacter</taxon>
    </lineage>
</organism>
<evidence type="ECO:0000313" key="1">
    <source>
        <dbReference type="EMBL" id="GLV53249.1"/>
    </source>
</evidence>
<proteinExistence type="predicted"/>